<evidence type="ECO:0008006" key="4">
    <source>
        <dbReference type="Google" id="ProtNLM"/>
    </source>
</evidence>
<proteinExistence type="predicted"/>
<feature type="transmembrane region" description="Helical" evidence="1">
    <location>
        <begin position="251"/>
        <end position="272"/>
    </location>
</feature>
<feature type="transmembrane region" description="Helical" evidence="1">
    <location>
        <begin position="136"/>
        <end position="156"/>
    </location>
</feature>
<protein>
    <recommendedName>
        <fullName evidence="4">Cobalt transporter</fullName>
    </recommendedName>
</protein>
<keyword evidence="1" id="KW-0472">Membrane</keyword>
<accession>A0ABQ6HT87</accession>
<keyword evidence="1" id="KW-1133">Transmembrane helix</keyword>
<dbReference type="EMBL" id="BSUJ01000001">
    <property type="protein sequence ID" value="GMA20924.1"/>
    <property type="molecule type" value="Genomic_DNA"/>
</dbReference>
<dbReference type="InterPro" id="IPR012666">
    <property type="entry name" value="CbtA_put"/>
</dbReference>
<evidence type="ECO:0000313" key="3">
    <source>
        <dbReference type="Proteomes" id="UP001157109"/>
    </source>
</evidence>
<keyword evidence="3" id="KW-1185">Reference proteome</keyword>
<evidence type="ECO:0000256" key="1">
    <source>
        <dbReference type="SAM" id="Phobius"/>
    </source>
</evidence>
<reference evidence="3" key="1">
    <citation type="journal article" date="2019" name="Int. J. Syst. Evol. Microbiol.">
        <title>The Global Catalogue of Microorganisms (GCM) 10K type strain sequencing project: providing services to taxonomists for standard genome sequencing and annotation.</title>
        <authorList>
            <consortium name="The Broad Institute Genomics Platform"/>
            <consortium name="The Broad Institute Genome Sequencing Center for Infectious Disease"/>
            <person name="Wu L."/>
            <person name="Ma J."/>
        </authorList>
    </citation>
    <scope>NUCLEOTIDE SEQUENCE [LARGE SCALE GENOMIC DNA]</scope>
    <source>
        <strain evidence="3">NBRC 105830</strain>
    </source>
</reference>
<dbReference type="Pfam" id="PF09490">
    <property type="entry name" value="CbtA"/>
    <property type="match status" value="1"/>
</dbReference>
<keyword evidence="1" id="KW-0812">Transmembrane</keyword>
<evidence type="ECO:0000313" key="2">
    <source>
        <dbReference type="EMBL" id="GMA20924.1"/>
    </source>
</evidence>
<name>A0ABQ6HT87_9MICO</name>
<sequence length="298" mass="31558">MSGALSGALGFVFAYLLVEPIINRAIDYESGRADMLAAIRQVLHLPVEDEGPEIFSRSLQSTVGAATGIIGMGVALGLLTAVAWLLLGPRTNLRPRTLAWIVAGLGFLGIFLLPFSKYPANPPAIGHDFSIADRGHVYLTMVAGSVAVLLLAVLTARSLSPRLGRDRAVWAAIAVFVLAYGALFAALPSLGDLAVNVTASHDIGFTRSATETPAPIINTTGQALTVDGMHYAPGQIMYPGFAADDLWAFRWYSLLEQLIIWGGIAVGFGWLVERHLGAAEVRSGATSASRTLAQAPHR</sequence>
<feature type="transmembrane region" description="Helical" evidence="1">
    <location>
        <begin position="168"/>
        <end position="187"/>
    </location>
</feature>
<comment type="caution">
    <text evidence="2">The sequence shown here is derived from an EMBL/GenBank/DDBJ whole genome shotgun (WGS) entry which is preliminary data.</text>
</comment>
<dbReference type="Proteomes" id="UP001157109">
    <property type="component" value="Unassembled WGS sequence"/>
</dbReference>
<organism evidence="2 3">
    <name type="scientific">Arsenicicoccus piscis</name>
    <dbReference type="NCBI Taxonomy" id="673954"/>
    <lineage>
        <taxon>Bacteria</taxon>
        <taxon>Bacillati</taxon>
        <taxon>Actinomycetota</taxon>
        <taxon>Actinomycetes</taxon>
        <taxon>Micrococcales</taxon>
        <taxon>Intrasporangiaceae</taxon>
        <taxon>Arsenicicoccus</taxon>
    </lineage>
</organism>
<gene>
    <name evidence="2" type="ORF">GCM10025862_29450</name>
</gene>
<feature type="transmembrane region" description="Helical" evidence="1">
    <location>
        <begin position="98"/>
        <end position="116"/>
    </location>
</feature>
<feature type="transmembrane region" description="Helical" evidence="1">
    <location>
        <begin position="65"/>
        <end position="86"/>
    </location>
</feature>